<protein>
    <submittedName>
        <fullName evidence="1">Uncharacterized protein</fullName>
    </submittedName>
</protein>
<evidence type="ECO:0000313" key="2">
    <source>
        <dbReference type="Proteomes" id="UP001565474"/>
    </source>
</evidence>
<dbReference type="RefSeq" id="WP_157784024.1">
    <property type="nucleotide sequence ID" value="NZ_JBGBYD010000002.1"/>
</dbReference>
<evidence type="ECO:0000313" key="1">
    <source>
        <dbReference type="EMBL" id="MEY9473302.1"/>
    </source>
</evidence>
<organism evidence="1 2">
    <name type="scientific">Bradyrhizobium yuanmingense</name>
    <dbReference type="NCBI Taxonomy" id="108015"/>
    <lineage>
        <taxon>Bacteria</taxon>
        <taxon>Pseudomonadati</taxon>
        <taxon>Pseudomonadota</taxon>
        <taxon>Alphaproteobacteria</taxon>
        <taxon>Hyphomicrobiales</taxon>
        <taxon>Nitrobacteraceae</taxon>
        <taxon>Bradyrhizobium</taxon>
    </lineage>
</organism>
<proteinExistence type="predicted"/>
<keyword evidence="2" id="KW-1185">Reference proteome</keyword>
<dbReference type="Proteomes" id="UP001565474">
    <property type="component" value="Unassembled WGS sequence"/>
</dbReference>
<dbReference type="EMBL" id="JBGBZN010000002">
    <property type="protein sequence ID" value="MEY9473302.1"/>
    <property type="molecule type" value="Genomic_DNA"/>
</dbReference>
<comment type="caution">
    <text evidence="1">The sequence shown here is derived from an EMBL/GenBank/DDBJ whole genome shotgun (WGS) entry which is preliminary data.</text>
</comment>
<sequence length="67" mass="7259">MQLAFYATLVDGAWSCVSLRNAMHYSADQSPLLVVDPASVDDVRPGLASVDAIKHYVVVMAKMPYSS</sequence>
<gene>
    <name evidence="1" type="ORF">ABH992_005701</name>
</gene>
<name>A0ABV4GQX7_9BRAD</name>
<accession>A0ABV4GQX7</accession>
<reference evidence="1 2" key="1">
    <citation type="submission" date="2024-07" db="EMBL/GenBank/DDBJ databases">
        <title>Genomic Encyclopedia of Type Strains, Phase V (KMG-V): Genome sequencing to study the core and pangenomes of soil and plant-associated prokaryotes.</title>
        <authorList>
            <person name="Whitman W."/>
        </authorList>
    </citation>
    <scope>NUCLEOTIDE SEQUENCE [LARGE SCALE GENOMIC DNA]</scope>
    <source>
        <strain evidence="1 2">USDA 222</strain>
    </source>
</reference>